<reference evidence="3" key="1">
    <citation type="submission" date="2022-08" db="EMBL/GenBank/DDBJ databases">
        <title>Genome Sequencing of Bacteroides fragilis Group Isolates with Nanopore Technology.</title>
        <authorList>
            <person name="Tisza M.J."/>
            <person name="Smith D."/>
            <person name="Dekker J.P."/>
        </authorList>
    </citation>
    <scope>NUCLEOTIDE SEQUENCE</scope>
    <source>
        <strain evidence="3">BFG-49</strain>
    </source>
</reference>
<reference evidence="4" key="2">
    <citation type="submission" date="2023-07" db="EMBL/GenBank/DDBJ databases">
        <title>A gut symbiont ubiquitin homologue binds and inactivates peptidyl-prolyl isomerase to mediate the interbacterial arms race in the human gut.</title>
        <authorList>
            <person name="Jiang K."/>
            <person name="Li W."/>
            <person name="Tong M."/>
            <person name="Xu J."/>
            <person name="Chen Z."/>
            <person name="Yang Y."/>
            <person name="Zang Y."/>
            <person name="Jiao X."/>
            <person name="Liu C."/>
            <person name="Lim B."/>
            <person name="Jiang X."/>
            <person name="Wang J."/>
            <person name="Wu D."/>
            <person name="Wang M."/>
            <person name="Liu S.-J."/>
            <person name="Shao F."/>
            <person name="Gao X."/>
        </authorList>
    </citation>
    <scope>NUCLEOTIDE SEQUENCE [LARGE SCALE GENOMIC DNA]</scope>
    <source>
        <strain evidence="4">GS077</strain>
    </source>
</reference>
<dbReference type="RefSeq" id="WP_005813268.1">
    <property type="nucleotide sequence ID" value="NZ_CAXSVT010000001.1"/>
</dbReference>
<dbReference type="EMBL" id="CP103070">
    <property type="protein sequence ID" value="UVO91326.1"/>
    <property type="molecule type" value="Genomic_DNA"/>
</dbReference>
<accession>F7LL51</accession>
<feature type="domain" description="Glycosyl transferase family 1" evidence="1">
    <location>
        <begin position="211"/>
        <end position="379"/>
    </location>
</feature>
<organism evidence="2 4">
    <name type="scientific">Bacteroides fragilis</name>
    <dbReference type="NCBI Taxonomy" id="817"/>
    <lineage>
        <taxon>Bacteria</taxon>
        <taxon>Pseudomonadati</taxon>
        <taxon>Bacteroidota</taxon>
        <taxon>Bacteroidia</taxon>
        <taxon>Bacteroidales</taxon>
        <taxon>Bacteroidaceae</taxon>
        <taxon>Bacteroides</taxon>
    </lineage>
</organism>
<reference evidence="2" key="4">
    <citation type="submission" date="2024-03" db="EMBL/GenBank/DDBJ databases">
        <title>A gut symbiont ubiquitin homologue binds and inactivates peptidyl-prolyl isomerase to mediate the interbacterial arms race in the human gut.</title>
        <authorList>
            <person name="Jiang K."/>
            <person name="Li W."/>
            <person name="Tong M."/>
            <person name="Xu J."/>
            <person name="Chen Z."/>
            <person name="Yang Y."/>
            <person name="Zang Y."/>
            <person name="Jiao X."/>
            <person name="Liu C."/>
            <person name="Lim B."/>
            <person name="Jiang X."/>
            <person name="Wang J."/>
            <person name="Wu D."/>
            <person name="Wang M."/>
            <person name="Liu S.-J."/>
            <person name="Shao F."/>
            <person name="Gao X."/>
        </authorList>
    </citation>
    <scope>NUCLEOTIDE SEQUENCE</scope>
    <source>
        <strain evidence="2">GS077</strain>
    </source>
</reference>
<evidence type="ECO:0000313" key="2">
    <source>
        <dbReference type="EMBL" id="MDT6976024.1"/>
    </source>
</evidence>
<dbReference type="Gene3D" id="3.40.50.2000">
    <property type="entry name" value="Glycogen Phosphorylase B"/>
    <property type="match status" value="2"/>
</dbReference>
<gene>
    <name evidence="2" type="ORF">BFGS077_001280</name>
    <name evidence="3" type="ORF">NXW39_07070</name>
</gene>
<dbReference type="GO" id="GO:0016757">
    <property type="term" value="F:glycosyltransferase activity"/>
    <property type="evidence" value="ECO:0007669"/>
    <property type="project" value="InterPro"/>
</dbReference>
<reference evidence="2 4" key="3">
    <citation type="submission" date="2023-08" db="EMBL/GenBank/DDBJ databases">
        <authorList>
            <person name="Du M."/>
            <person name="Liu C."/>
            <person name="Liu S.-J."/>
        </authorList>
    </citation>
    <scope>NUCLEOTIDE SEQUENCE [LARGE SCALE GENOMIC DNA]</scope>
    <source>
        <strain evidence="2 4">GS077</strain>
    </source>
</reference>
<name>F7LL51_BACFG</name>
<evidence type="ECO:0000313" key="3">
    <source>
        <dbReference type="EMBL" id="UVO91326.1"/>
    </source>
</evidence>
<dbReference type="CDD" id="cd03794">
    <property type="entry name" value="GT4_WbuB-like"/>
    <property type="match status" value="1"/>
</dbReference>
<sequence>MNILFLTLSRTIEIESRNIYNDLVRRFVQNGHNVYMVVPFERNTGRKTEVLHSMGATILGVRTLNIQKTNIIEKGIGTLLLGKQYMLAIKRHFRSIHFDLVLYSTPPITFNNVIKWAKRTYGAKSYLLLKDIFPQNAVDLGIFTKTSLIYKIFRKKEETLYKISDFIGCMSPANCRFILDNNPYIDPAIVEVCPNSVELFEKSPVDVNSVKDKYDIPQDKALCIYGGNLGKPQGIDFLIDSIASNERRNNSFFLVVGNGTELKKIKSWFKANSPKNAKLMNALPKEDYDVLIRSADIGLIFLDKRFTIPNYPSRLLSYLENKIPIMMAIDVNTDIGTIAEANGYGLWAESGNLAEFDKKLDLILADSNLRISMGWNGYKYLLENYTVDKSVSIIMSHFYSPYHS</sequence>
<dbReference type="EMBL" id="JAVFHL010000001">
    <property type="protein sequence ID" value="MDT6976024.1"/>
    <property type="molecule type" value="Genomic_DNA"/>
</dbReference>
<dbReference type="Proteomes" id="UP001058403">
    <property type="component" value="Chromosome"/>
</dbReference>
<protein>
    <submittedName>
        <fullName evidence="2">Glycosyltransferase family 4 protein</fullName>
    </submittedName>
</protein>
<dbReference type="AlphaFoldDB" id="F7LL51"/>
<dbReference type="SUPFAM" id="SSF53756">
    <property type="entry name" value="UDP-Glycosyltransferase/glycogen phosphorylase"/>
    <property type="match status" value="1"/>
</dbReference>
<proteinExistence type="predicted"/>
<evidence type="ECO:0000313" key="4">
    <source>
        <dbReference type="Proteomes" id="UP001258434"/>
    </source>
</evidence>
<dbReference type="Proteomes" id="UP001258434">
    <property type="component" value="Unassembled WGS sequence"/>
</dbReference>
<dbReference type="Pfam" id="PF00534">
    <property type="entry name" value="Glycos_transf_1"/>
    <property type="match status" value="1"/>
</dbReference>
<dbReference type="InterPro" id="IPR001296">
    <property type="entry name" value="Glyco_trans_1"/>
</dbReference>
<evidence type="ECO:0000259" key="1">
    <source>
        <dbReference type="Pfam" id="PF00534"/>
    </source>
</evidence>